<name>A0A0G4F9Y4_VITBC</name>
<proteinExistence type="predicted"/>
<dbReference type="VEuPathDB" id="CryptoDB:Vbra_4320"/>
<keyword evidence="2" id="KW-1185">Reference proteome</keyword>
<dbReference type="PhylomeDB" id="A0A0G4F9Y4"/>
<evidence type="ECO:0000313" key="1">
    <source>
        <dbReference type="EMBL" id="CEM09695.1"/>
    </source>
</evidence>
<gene>
    <name evidence="1" type="ORF">Vbra_4320</name>
</gene>
<protein>
    <submittedName>
        <fullName evidence="1">Uncharacterized protein</fullName>
    </submittedName>
</protein>
<dbReference type="AlphaFoldDB" id="A0A0G4F9Y4"/>
<accession>A0A0G4F9Y4</accession>
<sequence>MLVGRNVVLRRPTGQHDGTLILFRHNNELRIIRNEPNFTAAINSPLPLANRPVHPFSQHPFIHHAKPNDPPVRHRIRWQPGVGWATVGIDDAPVHASASYLLKDLMLVHRVLAVGGFADSPAVVVDRRVWGGHLDIIITQSPHTPLNGCSHVLTWEAARISFEIPPGDNQDVRVTIRTTEAAAVGVPHDAPSPNDSP</sequence>
<organism evidence="1 2">
    <name type="scientific">Vitrella brassicaformis (strain CCMP3155)</name>
    <dbReference type="NCBI Taxonomy" id="1169540"/>
    <lineage>
        <taxon>Eukaryota</taxon>
        <taxon>Sar</taxon>
        <taxon>Alveolata</taxon>
        <taxon>Colpodellida</taxon>
        <taxon>Vitrellaceae</taxon>
        <taxon>Vitrella</taxon>
    </lineage>
</organism>
<dbReference type="Proteomes" id="UP000041254">
    <property type="component" value="Unassembled WGS sequence"/>
</dbReference>
<reference evidence="1 2" key="1">
    <citation type="submission" date="2014-11" db="EMBL/GenBank/DDBJ databases">
        <authorList>
            <person name="Zhu J."/>
            <person name="Qi W."/>
            <person name="Song R."/>
        </authorList>
    </citation>
    <scope>NUCLEOTIDE SEQUENCE [LARGE SCALE GENOMIC DNA]</scope>
</reference>
<dbReference type="InParanoid" id="A0A0G4F9Y4"/>
<evidence type="ECO:0000313" key="2">
    <source>
        <dbReference type="Proteomes" id="UP000041254"/>
    </source>
</evidence>
<dbReference type="EMBL" id="CDMY01000395">
    <property type="protein sequence ID" value="CEM09695.1"/>
    <property type="molecule type" value="Genomic_DNA"/>
</dbReference>